<sequence length="246" mass="26849">MKTLMVTSGKGGVGKSTVAVNVAVDMALSGYKVGLIDVDIHGPNDHIILGVEPEIMTDGTHFIPMEIGTLKFMTIASGVGEDKAVIWRGPLKAKLIDQFVKDTEWGELDYMIMDFPPGSGDEPLEILSIFNNKVDGALVVTTPQKVALGDVEKVINFLKKMNVPIIGIWENMSYYICPHCGKKHFLFGHGTDALAEKTGVGIIARTPLVDEIGQQNGISKLFLTRSEGELRLDFEKSVEFVMKQLG</sequence>
<keyword evidence="5 6" id="KW-0411">Iron-sulfur</keyword>
<comment type="caution">
    <text evidence="7">The sequence shown here is derived from an EMBL/GenBank/DDBJ whole genome shotgun (WGS) entry which is preliminary data.</text>
</comment>
<evidence type="ECO:0000256" key="5">
    <source>
        <dbReference type="ARBA" id="ARBA00023014"/>
    </source>
</evidence>
<dbReference type="GO" id="GO:0005524">
    <property type="term" value="F:ATP binding"/>
    <property type="evidence" value="ECO:0007669"/>
    <property type="project" value="UniProtKB-UniRule"/>
</dbReference>
<comment type="subunit">
    <text evidence="6">Homodimer.</text>
</comment>
<name>A0A7V3RDN2_9BACT</name>
<dbReference type="HAMAP" id="MF_02040">
    <property type="entry name" value="Mrp_NBP35"/>
    <property type="match status" value="1"/>
</dbReference>
<proteinExistence type="inferred from homology"/>
<evidence type="ECO:0000256" key="1">
    <source>
        <dbReference type="ARBA" id="ARBA00022723"/>
    </source>
</evidence>
<keyword evidence="1 6" id="KW-0479">Metal-binding</keyword>
<feature type="binding site" evidence="6">
    <location>
        <begin position="9"/>
        <end position="16"/>
    </location>
    <ligand>
        <name>ATP</name>
        <dbReference type="ChEBI" id="CHEBI:30616"/>
    </ligand>
</feature>
<dbReference type="CDD" id="cd02037">
    <property type="entry name" value="Mrp_NBP35"/>
    <property type="match status" value="1"/>
</dbReference>
<keyword evidence="6" id="KW-0378">Hydrolase</keyword>
<reference evidence="7" key="1">
    <citation type="journal article" date="2020" name="mSystems">
        <title>Genome- and Community-Level Interaction Insights into Carbon Utilization and Element Cycling Functions of Hydrothermarchaeota in Hydrothermal Sediment.</title>
        <authorList>
            <person name="Zhou Z."/>
            <person name="Liu Y."/>
            <person name="Xu W."/>
            <person name="Pan J."/>
            <person name="Luo Z.H."/>
            <person name="Li M."/>
        </authorList>
    </citation>
    <scope>NUCLEOTIDE SEQUENCE [LARGE SCALE GENOMIC DNA]</scope>
    <source>
        <strain evidence="7">SpSt-966</strain>
    </source>
</reference>
<dbReference type="Gene3D" id="3.40.50.300">
    <property type="entry name" value="P-loop containing nucleotide triphosphate hydrolases"/>
    <property type="match status" value="1"/>
</dbReference>
<accession>A0A7V3RDN2</accession>
<comment type="similarity">
    <text evidence="6">Belongs to the Mrp/NBP35 ATP-binding proteins family.</text>
</comment>
<dbReference type="GO" id="GO:0051539">
    <property type="term" value="F:4 iron, 4 sulfur cluster binding"/>
    <property type="evidence" value="ECO:0007669"/>
    <property type="project" value="TreeGrafter"/>
</dbReference>
<dbReference type="InterPro" id="IPR044304">
    <property type="entry name" value="NUBPL-like"/>
</dbReference>
<dbReference type="SUPFAM" id="SSF52540">
    <property type="entry name" value="P-loop containing nucleoside triphosphate hydrolases"/>
    <property type="match status" value="1"/>
</dbReference>
<dbReference type="PANTHER" id="PTHR42961:SF2">
    <property type="entry name" value="IRON-SULFUR PROTEIN NUBPL"/>
    <property type="match status" value="1"/>
</dbReference>
<gene>
    <name evidence="7" type="ORF">ENX73_00785</name>
</gene>
<dbReference type="InterPro" id="IPR033756">
    <property type="entry name" value="YlxH/NBP35"/>
</dbReference>
<evidence type="ECO:0000256" key="6">
    <source>
        <dbReference type="HAMAP-Rule" id="MF_02040"/>
    </source>
</evidence>
<keyword evidence="2 6" id="KW-0547">Nucleotide-binding</keyword>
<evidence type="ECO:0000256" key="4">
    <source>
        <dbReference type="ARBA" id="ARBA00023004"/>
    </source>
</evidence>
<dbReference type="GO" id="GO:0046872">
    <property type="term" value="F:metal ion binding"/>
    <property type="evidence" value="ECO:0007669"/>
    <property type="project" value="UniProtKB-KW"/>
</dbReference>
<dbReference type="GO" id="GO:0016226">
    <property type="term" value="P:iron-sulfur cluster assembly"/>
    <property type="evidence" value="ECO:0007669"/>
    <property type="project" value="InterPro"/>
</dbReference>
<dbReference type="PANTHER" id="PTHR42961">
    <property type="entry name" value="IRON-SULFUR PROTEIN NUBPL"/>
    <property type="match status" value="1"/>
</dbReference>
<evidence type="ECO:0000256" key="3">
    <source>
        <dbReference type="ARBA" id="ARBA00022840"/>
    </source>
</evidence>
<protein>
    <recommendedName>
        <fullName evidence="6">Iron-sulfur cluster carrier protein</fullName>
    </recommendedName>
</protein>
<dbReference type="EMBL" id="DTPE01000032">
    <property type="protein sequence ID" value="HGE74646.1"/>
    <property type="molecule type" value="Genomic_DNA"/>
</dbReference>
<dbReference type="GO" id="GO:0016887">
    <property type="term" value="F:ATP hydrolysis activity"/>
    <property type="evidence" value="ECO:0007669"/>
    <property type="project" value="UniProtKB-UniRule"/>
</dbReference>
<dbReference type="GO" id="GO:0140663">
    <property type="term" value="F:ATP-dependent FeS chaperone activity"/>
    <property type="evidence" value="ECO:0007669"/>
    <property type="project" value="InterPro"/>
</dbReference>
<dbReference type="InterPro" id="IPR019591">
    <property type="entry name" value="Mrp/NBP35_ATP-bd"/>
</dbReference>
<keyword evidence="4 6" id="KW-0408">Iron</keyword>
<evidence type="ECO:0000256" key="2">
    <source>
        <dbReference type="ARBA" id="ARBA00022741"/>
    </source>
</evidence>
<keyword evidence="3 6" id="KW-0067">ATP-binding</keyword>
<dbReference type="InterPro" id="IPR027417">
    <property type="entry name" value="P-loop_NTPase"/>
</dbReference>
<comment type="function">
    <text evidence="6">Binds and transfers iron-sulfur (Fe-S) clusters to target apoproteins. Can hydrolyze ATP.</text>
</comment>
<dbReference type="AlphaFoldDB" id="A0A7V3RDN2"/>
<dbReference type="Pfam" id="PF10609">
    <property type="entry name" value="ParA"/>
    <property type="match status" value="1"/>
</dbReference>
<organism evidence="7">
    <name type="scientific">Mesoaciditoga lauensis</name>
    <dbReference type="NCBI Taxonomy" id="1495039"/>
    <lineage>
        <taxon>Bacteria</taxon>
        <taxon>Thermotogati</taxon>
        <taxon>Thermotogota</taxon>
        <taxon>Thermotogae</taxon>
        <taxon>Mesoaciditogales</taxon>
        <taxon>Mesoaciditogaceae</taxon>
        <taxon>Mesoaciditoga</taxon>
    </lineage>
</organism>
<evidence type="ECO:0000313" key="7">
    <source>
        <dbReference type="EMBL" id="HGE74646.1"/>
    </source>
</evidence>